<gene>
    <name evidence="1" type="ORF">EZS28_025941</name>
</gene>
<proteinExistence type="predicted"/>
<name>A0A5J4V7T4_9EUKA</name>
<reference evidence="1 2" key="1">
    <citation type="submission" date="2019-03" db="EMBL/GenBank/DDBJ databases">
        <title>Single cell metagenomics reveals metabolic interactions within the superorganism composed of flagellate Streblomastix strix and complex community of Bacteroidetes bacteria on its surface.</title>
        <authorList>
            <person name="Treitli S.C."/>
            <person name="Kolisko M."/>
            <person name="Husnik F."/>
            <person name="Keeling P."/>
            <person name="Hampl V."/>
        </authorList>
    </citation>
    <scope>NUCLEOTIDE SEQUENCE [LARGE SCALE GENOMIC DNA]</scope>
    <source>
        <strain evidence="1">ST1C</strain>
    </source>
</reference>
<dbReference type="Proteomes" id="UP000324800">
    <property type="component" value="Unassembled WGS sequence"/>
</dbReference>
<organism evidence="1 2">
    <name type="scientific">Streblomastix strix</name>
    <dbReference type="NCBI Taxonomy" id="222440"/>
    <lineage>
        <taxon>Eukaryota</taxon>
        <taxon>Metamonada</taxon>
        <taxon>Preaxostyla</taxon>
        <taxon>Oxymonadida</taxon>
        <taxon>Streblomastigidae</taxon>
        <taxon>Streblomastix</taxon>
    </lineage>
</organism>
<dbReference type="EMBL" id="SNRW01009081">
    <property type="protein sequence ID" value="KAA6378533.1"/>
    <property type="molecule type" value="Genomic_DNA"/>
</dbReference>
<dbReference type="AlphaFoldDB" id="A0A5J4V7T4"/>
<evidence type="ECO:0000313" key="2">
    <source>
        <dbReference type="Proteomes" id="UP000324800"/>
    </source>
</evidence>
<sequence>MQHDTLPTVPISPSVFPQYAVTEVSRDQLLALDSTPFDLDDYKIQIFEDTVKKLVMFNMHLRQKGFIETKQYVLCMSESIDPKRTKLFPVMILYDVNTNPIQNILSAYFTDGDTDNPARWHIHISLELKADKFAHNYISGSDFVLTQYESASPLIIIKGLQAASSGLDVIYANNAQD</sequence>
<protein>
    <submittedName>
        <fullName evidence="1">Uncharacterized protein</fullName>
    </submittedName>
</protein>
<evidence type="ECO:0000313" key="1">
    <source>
        <dbReference type="EMBL" id="KAA6378533.1"/>
    </source>
</evidence>
<accession>A0A5J4V7T4</accession>
<comment type="caution">
    <text evidence="1">The sequence shown here is derived from an EMBL/GenBank/DDBJ whole genome shotgun (WGS) entry which is preliminary data.</text>
</comment>